<evidence type="ECO:0000313" key="3">
    <source>
        <dbReference type="Proteomes" id="UP000030710"/>
    </source>
</evidence>
<dbReference type="InterPro" id="IPR017927">
    <property type="entry name" value="FAD-bd_FR_type"/>
</dbReference>
<reference evidence="2 3" key="1">
    <citation type="journal article" date="2013" name="PLoS ONE">
        <title>Assembly-driven community genomics of a hypersaline microbial ecosystem.</title>
        <authorList>
            <person name="Podell S."/>
            <person name="Ugalde J.A."/>
            <person name="Narasingarao P."/>
            <person name="Banfield J.F."/>
            <person name="Heidelberg K.B."/>
            <person name="Allen E.E."/>
        </authorList>
    </citation>
    <scope>NUCLEOTIDE SEQUENCE [LARGE SCALE GENOMIC DNA]</scope>
    <source>
        <strain evidence="3">J07HQW2</strain>
    </source>
</reference>
<sequence length="229" mass="24933">MAFSEATITSVSEISPDCKQYIVELNDGSFDGKPGQHTAIQTDNGVKPYSVLAVDDTQIGLMLRAYGTDGVADYMDARSAGDVIQVKPTLTGSLTLQQTDRPAVFIGTGTGITPLIGLLEEYLANGGSQAIFMFGEKTQDQLLYKPLLEQYEVTYPVDTRFSLSREEWHGHTGYIQEQLPSVIDSLTDDADYYICGVPTAVVAAKKRLDELGIPSDQVHTEGWEDAQVA</sequence>
<name>U1MVS4_9EURY</name>
<evidence type="ECO:0000313" key="2">
    <source>
        <dbReference type="EMBL" id="ERG94504.1"/>
    </source>
</evidence>
<dbReference type="PANTHER" id="PTHR47354">
    <property type="entry name" value="NADH OXIDOREDUCTASE HCR"/>
    <property type="match status" value="1"/>
</dbReference>
<evidence type="ECO:0000259" key="1">
    <source>
        <dbReference type="PROSITE" id="PS51384"/>
    </source>
</evidence>
<feature type="domain" description="FAD-binding FR-type" evidence="1">
    <location>
        <begin position="1"/>
        <end position="97"/>
    </location>
</feature>
<protein>
    <submittedName>
        <fullName evidence="2">2-polyprenylphenol hydroxylase related flavodoxin oxidoreductase</fullName>
    </submittedName>
</protein>
<dbReference type="InterPro" id="IPR017938">
    <property type="entry name" value="Riboflavin_synthase-like_b-brl"/>
</dbReference>
<dbReference type="GO" id="GO:0016491">
    <property type="term" value="F:oxidoreductase activity"/>
    <property type="evidence" value="ECO:0007669"/>
    <property type="project" value="InterPro"/>
</dbReference>
<dbReference type="Gene3D" id="3.40.50.80">
    <property type="entry name" value="Nucleotide-binding domain of ferredoxin-NADP reductase (FNR) module"/>
    <property type="match status" value="1"/>
</dbReference>
<organism evidence="2 3">
    <name type="scientific">Haloquadratum walsbyi J07HQW2</name>
    <dbReference type="NCBI Taxonomy" id="1238425"/>
    <lineage>
        <taxon>Archaea</taxon>
        <taxon>Methanobacteriati</taxon>
        <taxon>Methanobacteriota</taxon>
        <taxon>Stenosarchaea group</taxon>
        <taxon>Halobacteria</taxon>
        <taxon>Halobacteriales</taxon>
        <taxon>Haloferacaceae</taxon>
        <taxon>Haloquadratum</taxon>
    </lineage>
</organism>
<dbReference type="InterPro" id="IPR039261">
    <property type="entry name" value="FNR_nucleotide-bd"/>
</dbReference>
<dbReference type="SUPFAM" id="SSF63380">
    <property type="entry name" value="Riboflavin synthase domain-like"/>
    <property type="match status" value="1"/>
</dbReference>
<dbReference type="InterPro" id="IPR001709">
    <property type="entry name" value="Flavoprot_Pyr_Nucl_cyt_Rdtase"/>
</dbReference>
<dbReference type="Pfam" id="PF00175">
    <property type="entry name" value="NAD_binding_1"/>
    <property type="match status" value="1"/>
</dbReference>
<dbReference type="EMBL" id="KE356561">
    <property type="protein sequence ID" value="ERG94504.1"/>
    <property type="molecule type" value="Genomic_DNA"/>
</dbReference>
<dbReference type="PANTHER" id="PTHR47354:SF5">
    <property type="entry name" value="PROTEIN RFBI"/>
    <property type="match status" value="1"/>
</dbReference>
<dbReference type="InterPro" id="IPR001433">
    <property type="entry name" value="OxRdtase_FAD/NAD-bd"/>
</dbReference>
<gene>
    <name evidence="2" type="ORF">J07HQW2_00938</name>
</gene>
<dbReference type="eggNOG" id="arCOG02200">
    <property type="taxonomic scope" value="Archaea"/>
</dbReference>
<accession>U1MVS4</accession>
<dbReference type="RefSeq" id="WP_021053995.1">
    <property type="nucleotide sequence ID" value="NZ_KE356561.1"/>
</dbReference>
<dbReference type="Gene3D" id="2.40.30.10">
    <property type="entry name" value="Translation factors"/>
    <property type="match status" value="1"/>
</dbReference>
<dbReference type="Proteomes" id="UP000030710">
    <property type="component" value="Unassembled WGS sequence"/>
</dbReference>
<dbReference type="STRING" id="1238425.J07HQW2_00938"/>
<dbReference type="InterPro" id="IPR050415">
    <property type="entry name" value="MRET"/>
</dbReference>
<dbReference type="PROSITE" id="PS51384">
    <property type="entry name" value="FAD_FR"/>
    <property type="match status" value="1"/>
</dbReference>
<dbReference type="CDD" id="cd00322">
    <property type="entry name" value="FNR_like"/>
    <property type="match status" value="1"/>
</dbReference>
<dbReference type="HOGENOM" id="CLU_003827_7_3_2"/>
<dbReference type="SUPFAM" id="SSF52343">
    <property type="entry name" value="Ferredoxin reductase-like, C-terminal NADP-linked domain"/>
    <property type="match status" value="1"/>
</dbReference>
<proteinExistence type="predicted"/>
<dbReference type="AlphaFoldDB" id="U1MVS4"/>
<dbReference type="PRINTS" id="PR00371">
    <property type="entry name" value="FPNCR"/>
</dbReference>